<dbReference type="KEGG" id="cow:Calow_1830"/>
<reference evidence="1 2" key="2">
    <citation type="journal article" date="2011" name="J. Bacteriol.">
        <title>Complete genome sequences for the anaerobic, extremely thermophilic plant biomass-degrading bacteria Caldicellulosiruptor hydrothermalis, Caldicellulosiruptor kristjanssonii, Caldicellulosiruptor kronotskyensis, Caldicellulosiruptor owensenis, and Caldicellulosiruptor lactoaceticus.</title>
        <authorList>
            <person name="Blumer-Schuette S.E."/>
            <person name="Ozdemir I."/>
            <person name="Mistry D."/>
            <person name="Lucas S."/>
            <person name="Lapidus A."/>
            <person name="Cheng J.F."/>
            <person name="Goodwin L.A."/>
            <person name="Pitluck S."/>
            <person name="Land M.L."/>
            <person name="Hauser L.J."/>
            <person name="Woyke T."/>
            <person name="Mikhailova N."/>
            <person name="Pati A."/>
            <person name="Kyrpides N.C."/>
            <person name="Ivanova N."/>
            <person name="Detter J.C."/>
            <person name="Walston-Davenport K."/>
            <person name="Han S."/>
            <person name="Adams M.W."/>
            <person name="Kelly R.M."/>
        </authorList>
    </citation>
    <scope>NUCLEOTIDE SEQUENCE [LARGE SCALE GENOMIC DNA]</scope>
    <source>
        <strain evidence="2">ATCC 700167 / DSM 13100 / OL</strain>
    </source>
</reference>
<accession>E4Q4Z9</accession>
<keyword evidence="2" id="KW-1185">Reference proteome</keyword>
<gene>
    <name evidence="1" type="ordered locus">Calow_1830</name>
</gene>
<reference key="1">
    <citation type="submission" date="2010-09" db="EMBL/GenBank/DDBJ databases">
        <title>Complete sequence of Caldicellulosiruptor owensensis OL.</title>
        <authorList>
            <consortium name="US DOE Joint Genome Institute"/>
            <person name="Lucas S."/>
            <person name="Copeland A."/>
            <person name="Lapidus A."/>
            <person name="Cheng J.-F."/>
            <person name="Bruce D."/>
            <person name="Goodwin L."/>
            <person name="Pitluck S."/>
            <person name="Davenport K."/>
            <person name="Detter J.C."/>
            <person name="Han C."/>
            <person name="Tapia R."/>
            <person name="Land M."/>
            <person name="Hauser L."/>
            <person name="Chang Y.-J."/>
            <person name="Jeffries C."/>
            <person name="Kyrpides N."/>
            <person name="Ivanova N."/>
            <person name="Mikhailova N."/>
            <person name="Blumer-Schuette S.E."/>
            <person name="Kelly R.M."/>
            <person name="Woyke T."/>
        </authorList>
    </citation>
    <scope>NUCLEOTIDE SEQUENCE</scope>
    <source>
        <strain>OL</strain>
    </source>
</reference>
<evidence type="ECO:0000313" key="2">
    <source>
        <dbReference type="Proteomes" id="UP000006889"/>
    </source>
</evidence>
<dbReference type="Proteomes" id="UP000006889">
    <property type="component" value="Chromosome"/>
</dbReference>
<dbReference type="EMBL" id="CP002216">
    <property type="protein sequence ID" value="ADQ05359.1"/>
    <property type="molecule type" value="Genomic_DNA"/>
</dbReference>
<dbReference type="AlphaFoldDB" id="E4Q4Z9"/>
<organism evidence="1 2">
    <name type="scientific">Caldicellulosiruptor owensensis (strain ATCC 700167 / DSM 13100 / OL)</name>
    <dbReference type="NCBI Taxonomy" id="632518"/>
    <lineage>
        <taxon>Bacteria</taxon>
        <taxon>Bacillati</taxon>
        <taxon>Bacillota</taxon>
        <taxon>Bacillota incertae sedis</taxon>
        <taxon>Caldicellulosiruptorales</taxon>
        <taxon>Caldicellulosiruptoraceae</taxon>
        <taxon>Caldicellulosiruptor</taxon>
    </lineage>
</organism>
<dbReference type="STRING" id="632518.Calow_1830"/>
<evidence type="ECO:0000313" key="1">
    <source>
        <dbReference type="EMBL" id="ADQ05359.1"/>
    </source>
</evidence>
<protein>
    <submittedName>
        <fullName evidence="1">Uncharacterized protein</fullName>
    </submittedName>
</protein>
<name>E4Q4Z9_CALOW</name>
<dbReference type="OrthoDB" id="1716621at2"/>
<proteinExistence type="predicted"/>
<sequence length="88" mass="10000">MCVMYFATISSAKDVLSNLNNTVEIYINSIDNLTDVLYKNGVVQDKDSFEKFLKQKKLSSGHLVGKKVTFLKAMSYEEIFNAVYESCK</sequence>
<dbReference type="HOGENOM" id="CLU_2463260_0_0_9"/>